<organism evidence="1 2">
    <name type="scientific">Trifolium medium</name>
    <dbReference type="NCBI Taxonomy" id="97028"/>
    <lineage>
        <taxon>Eukaryota</taxon>
        <taxon>Viridiplantae</taxon>
        <taxon>Streptophyta</taxon>
        <taxon>Embryophyta</taxon>
        <taxon>Tracheophyta</taxon>
        <taxon>Spermatophyta</taxon>
        <taxon>Magnoliopsida</taxon>
        <taxon>eudicotyledons</taxon>
        <taxon>Gunneridae</taxon>
        <taxon>Pentapetalae</taxon>
        <taxon>rosids</taxon>
        <taxon>fabids</taxon>
        <taxon>Fabales</taxon>
        <taxon>Fabaceae</taxon>
        <taxon>Papilionoideae</taxon>
        <taxon>50 kb inversion clade</taxon>
        <taxon>NPAAA clade</taxon>
        <taxon>Hologalegina</taxon>
        <taxon>IRL clade</taxon>
        <taxon>Trifolieae</taxon>
        <taxon>Trifolium</taxon>
    </lineage>
</organism>
<dbReference type="Proteomes" id="UP000265520">
    <property type="component" value="Unassembled WGS sequence"/>
</dbReference>
<reference evidence="1 2" key="1">
    <citation type="journal article" date="2018" name="Front. Plant Sci.">
        <title>Red Clover (Trifolium pratense) and Zigzag Clover (T. medium) - A Picture of Genomic Similarities and Differences.</title>
        <authorList>
            <person name="Dluhosova J."/>
            <person name="Istvanek J."/>
            <person name="Nedelnik J."/>
            <person name="Repkova J."/>
        </authorList>
    </citation>
    <scope>NUCLEOTIDE SEQUENCE [LARGE SCALE GENOMIC DNA]</scope>
    <source>
        <strain evidence="2">cv. 10/8</strain>
        <tissue evidence="1">Leaf</tissue>
    </source>
</reference>
<feature type="non-terminal residue" evidence="1">
    <location>
        <position position="1"/>
    </location>
</feature>
<sequence length="64" mass="7906">WGNNLMDFVRVCREGNDSIWMMIGQLVSRLDETLEVEMKLSEKYHFWMIGNKEVNRWRRVEHEY</sequence>
<dbReference type="AlphaFoldDB" id="A0A392WB12"/>
<proteinExistence type="predicted"/>
<accession>A0A392WB12</accession>
<evidence type="ECO:0000313" key="1">
    <source>
        <dbReference type="EMBL" id="MCI96922.1"/>
    </source>
</evidence>
<dbReference type="EMBL" id="LXQA011428126">
    <property type="protein sequence ID" value="MCI96922.1"/>
    <property type="molecule type" value="Genomic_DNA"/>
</dbReference>
<keyword evidence="2" id="KW-1185">Reference proteome</keyword>
<name>A0A392WB12_9FABA</name>
<protein>
    <submittedName>
        <fullName evidence="1">Uncharacterized protein</fullName>
    </submittedName>
</protein>
<comment type="caution">
    <text evidence="1">The sequence shown here is derived from an EMBL/GenBank/DDBJ whole genome shotgun (WGS) entry which is preliminary data.</text>
</comment>
<evidence type="ECO:0000313" key="2">
    <source>
        <dbReference type="Proteomes" id="UP000265520"/>
    </source>
</evidence>